<dbReference type="Proteomes" id="UP001162992">
    <property type="component" value="Chromosome 3"/>
</dbReference>
<comment type="caution">
    <text evidence="1">The sequence shown here is derived from an EMBL/GenBank/DDBJ whole genome shotgun (WGS) entry which is preliminary data.</text>
</comment>
<keyword evidence="2" id="KW-1185">Reference proteome</keyword>
<sequence length="1416" mass="154835">MDSCNRGGEAASLPPLIDFGEDDTCFHQHVQGNTSWSQSLIDALPSIGSEKVNQTEINKMPEFFFEPSSVNLSFTDKVPSANPFETSSELIGAEQPGTFSEFSSALKYQDFSYSTSVHGQDSHIVTEPPDLLTGSASLDSLFFTPSSSLSPQAAIETSDWSNFLDSSSTQNPFENLFETRSLKAQCSKSGSLNDFNAFAAADPSQKKSLTVGVQPEPDNNCVNVERENYRPNVISFSDAQLDTEYLAPTTDEDSLSPDNLSTCSPNSDSSMSVQTSTTQPYAAGELPMNSGQTTNGSTTEGSYNLGSLSGNGDIMVLKKWNSSPILHESEKHGEMQGSAYVNEELTEAVVKKGQSSGRGSLRWSSVKMENVFPEEFVGAGGGKGIFRAPYRGAVHPLRPVSLELRPHPLGDQRTDGTKVLICTDEAVWAGCDFGLKVWNIDSATSEGSDGHGNKPGDKDAAAFIVLTADGTSTQSLATDVTDRFILSGHKDGRVRAWRTDMCSRSQESEESNSAVLMWQAHRNPVLALVVTSYGELWTGSENGALRAWSLDVIAAMHLSSSDCNRPTTLIAPEYIDLKVRGIAAGASSLVNTDVRFLLSEHANGRVWSGGSTCLSLWDARTRDVLKVFGPNGHPEFLNSDFVPLRDVSWEADVKLNYAKVSKKEKNSGSLNFFQRSRNAVMGAADAVRRAAVGGQGVDDSKKLEALATAVDGTVWGGFANGLLMQWDGQGNRLQDMQMTSVAVKCICIVGTRIWVGYADGRVQVIAMDSGKLLGGWFAHGSGVMQMARGGNYIFTLAAHGGIRGWQIASPSPIDVVLQSELSSRADSYTERQQLHVLAATWNVSEEKASQRSLQMWLSEPASKASIVFVGLQEMEMGAGAIAMAAAKETVGFGLQEKGTANAQWWLENIAHVIGEGQEFERVGYRQLAGIFIGVWVRRKLLSYLGEVDTSAVACGFGRALGNKGAVGVRMQLYRRTFCFVSSHFAAHMDAIVRRNADFEHVYNRMSFGRSLGAVGAAATAVAAGVSNAVQILRGSNVRRTTSGLEAQDIYSEKDSSSIFTDSEPAGENVSPELSEADLLVWVGDLNYRIDELSYEEAVNLISQERWKTLLGKDQLRTEMTAGRVFQGMREGAINFPPSYKFDKGYQYVQGYDSSEKRRVPAWCDRVLFRDSFSGTESRKGSELSHPVMASVIGYNSCMEVADSDHKPIWCMLNIDLAAVDEAARRRQLGEVMCKNVQIRNFFGQLDTVPEIVVNTEKIILEDGTHPVLKVSNESRHHLTTFSVHCEGNPNLRKDSQRMLAEGFIGGYGFPGWLQVAPASGIIHPNQSLEINVVQVMEDHIEAMHEHLWDVHEKDEVTLLVITVRGQYSRLSKQFHVTVYRCPSRDHRPDREPNVYLQRSEGMGSRWGSQDARTFSA</sequence>
<organism evidence="1 2">
    <name type="scientific">Diphasiastrum complanatum</name>
    <name type="common">Issler's clubmoss</name>
    <name type="synonym">Lycopodium complanatum</name>
    <dbReference type="NCBI Taxonomy" id="34168"/>
    <lineage>
        <taxon>Eukaryota</taxon>
        <taxon>Viridiplantae</taxon>
        <taxon>Streptophyta</taxon>
        <taxon>Embryophyta</taxon>
        <taxon>Tracheophyta</taxon>
        <taxon>Lycopodiopsida</taxon>
        <taxon>Lycopodiales</taxon>
        <taxon>Lycopodiaceae</taxon>
        <taxon>Lycopodioideae</taxon>
        <taxon>Diphasiastrum</taxon>
    </lineage>
</organism>
<dbReference type="EMBL" id="CM055094">
    <property type="protein sequence ID" value="KAJ7562618.1"/>
    <property type="molecule type" value="Genomic_DNA"/>
</dbReference>
<evidence type="ECO:0000313" key="1">
    <source>
        <dbReference type="EMBL" id="KAJ7562618.1"/>
    </source>
</evidence>
<evidence type="ECO:0000313" key="2">
    <source>
        <dbReference type="Proteomes" id="UP001162992"/>
    </source>
</evidence>
<name>A0ACC2E7L3_DIPCM</name>
<protein>
    <submittedName>
        <fullName evidence="1">Uncharacterized protein</fullName>
    </submittedName>
</protein>
<reference evidence="2" key="1">
    <citation type="journal article" date="2024" name="Proc. Natl. Acad. Sci. U.S.A.">
        <title>Extraordinary preservation of gene collinearity over three hundred million years revealed in homosporous lycophytes.</title>
        <authorList>
            <person name="Li C."/>
            <person name="Wickell D."/>
            <person name="Kuo L.Y."/>
            <person name="Chen X."/>
            <person name="Nie B."/>
            <person name="Liao X."/>
            <person name="Peng D."/>
            <person name="Ji J."/>
            <person name="Jenkins J."/>
            <person name="Williams M."/>
            <person name="Shu S."/>
            <person name="Plott C."/>
            <person name="Barry K."/>
            <person name="Rajasekar S."/>
            <person name="Grimwood J."/>
            <person name="Han X."/>
            <person name="Sun S."/>
            <person name="Hou Z."/>
            <person name="He W."/>
            <person name="Dai G."/>
            <person name="Sun C."/>
            <person name="Schmutz J."/>
            <person name="Leebens-Mack J.H."/>
            <person name="Li F.W."/>
            <person name="Wang L."/>
        </authorList>
    </citation>
    <scope>NUCLEOTIDE SEQUENCE [LARGE SCALE GENOMIC DNA]</scope>
    <source>
        <strain evidence="2">cv. PW_Plant_1</strain>
    </source>
</reference>
<gene>
    <name evidence="1" type="ORF">O6H91_03G077500</name>
</gene>
<proteinExistence type="predicted"/>
<accession>A0ACC2E7L3</accession>